<name>A0A2Z4LTC1_9FLAO</name>
<evidence type="ECO:0000313" key="2">
    <source>
        <dbReference type="Proteomes" id="UP000248536"/>
    </source>
</evidence>
<accession>A0A2Z4LTC1</accession>
<reference evidence="1 2" key="1">
    <citation type="submission" date="2018-06" db="EMBL/GenBank/DDBJ databases">
        <title>Spongiibacterium sp. HME9304 Genome sequencing and assembly.</title>
        <authorList>
            <person name="Kang H."/>
            <person name="Kim H."/>
            <person name="Joh K."/>
        </authorList>
    </citation>
    <scope>NUCLEOTIDE SEQUENCE [LARGE SCALE GENOMIC DNA]</scope>
    <source>
        <strain evidence="1 2">HME9304</strain>
    </source>
</reference>
<dbReference type="OrthoDB" id="9817985at2"/>
<dbReference type="Proteomes" id="UP000248536">
    <property type="component" value="Chromosome"/>
</dbReference>
<dbReference type="KEGG" id="spon:HME9304_01839"/>
<dbReference type="RefSeq" id="WP_123877426.1">
    <property type="nucleotide sequence ID" value="NZ_CP030104.1"/>
</dbReference>
<dbReference type="AlphaFoldDB" id="A0A2Z4LTC1"/>
<protein>
    <recommendedName>
        <fullName evidence="3">RepB family plasmid replication initiator protein</fullName>
    </recommendedName>
</protein>
<evidence type="ECO:0000313" key="1">
    <source>
        <dbReference type="EMBL" id="AWX44834.1"/>
    </source>
</evidence>
<organism evidence="1 2">
    <name type="scientific">Flagellimonas maritima</name>
    <dbReference type="NCBI Taxonomy" id="1383885"/>
    <lineage>
        <taxon>Bacteria</taxon>
        <taxon>Pseudomonadati</taxon>
        <taxon>Bacteroidota</taxon>
        <taxon>Flavobacteriia</taxon>
        <taxon>Flavobacteriales</taxon>
        <taxon>Flavobacteriaceae</taxon>
        <taxon>Flagellimonas</taxon>
    </lineage>
</organism>
<proteinExistence type="predicted"/>
<dbReference type="EMBL" id="CP030104">
    <property type="protein sequence ID" value="AWX44834.1"/>
    <property type="molecule type" value="Genomic_DNA"/>
</dbReference>
<evidence type="ECO:0008006" key="3">
    <source>
        <dbReference type="Google" id="ProtNLM"/>
    </source>
</evidence>
<sequence>MNKSNRVLQPMRFVDAYCDFTPLQKDFIMLVQHKTSKQKEIVSDFTIDLKPYFLAKGLKLDSIRQIHYKEVTDDLMKSKVTFKYLKGDSLYSVYNLFRKCKVNQNLSLEISIIDDVLPLFYINKLEEGHFQGNRLVKELFQQSYPEYDKYISYYPKTYVNFRESQTKKLFEKLLQFRRLKNYTYEFAKDEIYLLLGYGYLRDKSEESLQQQIFQIMDQEFVQTSYKGINGWKNLRSKLNKWLKEISENKETGIKVLKSGNNYFTTKGRPIRSIFIQVEFDQDLMVLTAEQQKSIEFLKRYELSSKQKFKIVCDFDYKTIVSRINNMIIAMNDKGNRYFGDKRTPNYNRIQNVPGFVYGIIFNYGKKTNASSYKR</sequence>
<keyword evidence="2" id="KW-1185">Reference proteome</keyword>
<gene>
    <name evidence="1" type="ORF">HME9304_01839</name>
</gene>